<feature type="region of interest" description="Disordered" evidence="1">
    <location>
        <begin position="398"/>
        <end position="497"/>
    </location>
</feature>
<keyword evidence="3" id="KW-1185">Reference proteome</keyword>
<gene>
    <name evidence="2" type="ORF">SISNIDRAFT_485483</name>
</gene>
<feature type="compositionally biased region" description="Low complexity" evidence="1">
    <location>
        <begin position="483"/>
        <end position="497"/>
    </location>
</feature>
<feature type="compositionally biased region" description="Low complexity" evidence="1">
    <location>
        <begin position="559"/>
        <end position="584"/>
    </location>
</feature>
<sequence>MGRARWTTPDQEKFLASKINEYIDVHRTPAYTEFEKVVLDEYFDQWPAKDAKFSSQNAYVGSEADVEAELTRRMKSRIREWFRSRTKEVTNAAAKRSLWFTVKAEAHKTLPAWQAYLALRYEDKLAPIVERHLKEYQEKNGHPLPPNMLMNFKNQVAMAEFEKETDEVKAEVEAVRFKRQAEGVRKRKKKQEEEENRYLPANIEDLAEDEQLRLRAAARLQEGADLLRINTEAYLDLVEHRTGFMACYRRRSFSQERRENDRNVGDDPKIFSEFHPDWKTAVQGELSKFLLACFPPDVCAERSLVVRPGTEKTAQSSSSSAEPQADNADLLAHEAEAEAHRLPAVEAGLSQGSAPIPASTEPTSTSTSESHATVSALVSSLTQTIGNTLASASVGAAPTSTQAAPTSPSPLNAPAASIPRCMPKLIDPEDDDDESRDDPQAEMEVAPSPAHTQSLTRSLSSVYPSTQVPRARTPLTPSPPSTPASATTDSEPTAPVAPVVPVSVPAIGITAPPPSLASSSPTTSPSPVTTSEAADKSSPAALGDKPSPSLPVGDREESPATSSVTPSETSTSSVSPSTTSSTSVENDSFPLDVLPTDSKYIAPAMAFLLARLSSDLDKRMIGLWLAIERYTENRDFGKIYASAEFRPNSLSQWVKSGRKYNYPPKLEPNFGTLLRSYLMALYPTWRQPPSDEGQPPSNDWPPPRNLPDNEKWETILKSSHNGLYMIVLSFACWRVSPSFDNNVYVSTLEDFVWVLESIYRKFDIRNNTTSPASATTVPSKRRSNGATSEKRAKR</sequence>
<organism evidence="2 3">
    <name type="scientific">Sistotremastrum niveocremeum HHB9708</name>
    <dbReference type="NCBI Taxonomy" id="1314777"/>
    <lineage>
        <taxon>Eukaryota</taxon>
        <taxon>Fungi</taxon>
        <taxon>Dikarya</taxon>
        <taxon>Basidiomycota</taxon>
        <taxon>Agaricomycotina</taxon>
        <taxon>Agaricomycetes</taxon>
        <taxon>Sistotremastrales</taxon>
        <taxon>Sistotremastraceae</taxon>
        <taxon>Sertulicium</taxon>
        <taxon>Sertulicium niveocremeum</taxon>
    </lineage>
</organism>
<evidence type="ECO:0000256" key="1">
    <source>
        <dbReference type="SAM" id="MobiDB-lite"/>
    </source>
</evidence>
<name>A0A164V7F3_9AGAM</name>
<protein>
    <submittedName>
        <fullName evidence="2">Uncharacterized protein</fullName>
    </submittedName>
</protein>
<evidence type="ECO:0000313" key="2">
    <source>
        <dbReference type="EMBL" id="KZS93890.1"/>
    </source>
</evidence>
<feature type="compositionally biased region" description="Low complexity" evidence="1">
    <location>
        <begin position="516"/>
        <end position="532"/>
    </location>
</feature>
<proteinExistence type="predicted"/>
<dbReference type="AlphaFoldDB" id="A0A164V7F3"/>
<feature type="compositionally biased region" description="Low complexity" evidence="1">
    <location>
        <begin position="398"/>
        <end position="410"/>
    </location>
</feature>
<reference evidence="2 3" key="1">
    <citation type="journal article" date="2016" name="Mol. Biol. Evol.">
        <title>Comparative Genomics of Early-Diverging Mushroom-Forming Fungi Provides Insights into the Origins of Lignocellulose Decay Capabilities.</title>
        <authorList>
            <person name="Nagy L.G."/>
            <person name="Riley R."/>
            <person name="Tritt A."/>
            <person name="Adam C."/>
            <person name="Daum C."/>
            <person name="Floudas D."/>
            <person name="Sun H."/>
            <person name="Yadav J.S."/>
            <person name="Pangilinan J."/>
            <person name="Larsson K.H."/>
            <person name="Matsuura K."/>
            <person name="Barry K."/>
            <person name="Labutti K."/>
            <person name="Kuo R."/>
            <person name="Ohm R.A."/>
            <person name="Bhattacharya S.S."/>
            <person name="Shirouzu T."/>
            <person name="Yoshinaga Y."/>
            <person name="Martin F.M."/>
            <person name="Grigoriev I.V."/>
            <person name="Hibbett D.S."/>
        </authorList>
    </citation>
    <scope>NUCLEOTIDE SEQUENCE [LARGE SCALE GENOMIC DNA]</scope>
    <source>
        <strain evidence="2 3">HHB9708</strain>
    </source>
</reference>
<feature type="region of interest" description="Disordered" evidence="1">
    <location>
        <begin position="511"/>
        <end position="589"/>
    </location>
</feature>
<dbReference type="Proteomes" id="UP000076722">
    <property type="component" value="Unassembled WGS sequence"/>
</dbReference>
<feature type="compositionally biased region" description="Low complexity" evidence="1">
    <location>
        <begin position="353"/>
        <end position="372"/>
    </location>
</feature>
<dbReference type="EMBL" id="KV419406">
    <property type="protein sequence ID" value="KZS93890.1"/>
    <property type="molecule type" value="Genomic_DNA"/>
</dbReference>
<dbReference type="STRING" id="1314777.A0A164V7F3"/>
<accession>A0A164V7F3</accession>
<evidence type="ECO:0000313" key="3">
    <source>
        <dbReference type="Proteomes" id="UP000076722"/>
    </source>
</evidence>
<feature type="compositionally biased region" description="Polar residues" evidence="1">
    <location>
        <begin position="450"/>
        <end position="468"/>
    </location>
</feature>
<feature type="region of interest" description="Disordered" evidence="1">
    <location>
        <begin position="769"/>
        <end position="794"/>
    </location>
</feature>
<feature type="compositionally biased region" description="Low complexity" evidence="1">
    <location>
        <begin position="769"/>
        <end position="778"/>
    </location>
</feature>
<feature type="region of interest" description="Disordered" evidence="1">
    <location>
        <begin position="350"/>
        <end position="372"/>
    </location>
</feature>